<evidence type="ECO:0000313" key="1">
    <source>
        <dbReference type="EMBL" id="BDT62132.1"/>
    </source>
</evidence>
<dbReference type="EMBL" id="LC738872">
    <property type="protein sequence ID" value="BDT62132.1"/>
    <property type="molecule type" value="Genomic_DNA"/>
</dbReference>
<accession>A0A9C7BYU0</accession>
<protein>
    <submittedName>
        <fullName evidence="1">Wsv137-like protein</fullName>
    </submittedName>
</protein>
<sequence>MSALLFSDDFYSYGGNLSHFKVGLLDYFTFITSSAGLDMLKDIIMTGVCNKPHNEKIWKFIKCLYWLKIGVTILDDNEGTIDAIETQCEHQHHNASFSLSNEKRMFLQRIYQAMMIVFINTRDNEKADWQACTFNKTLNVNNINLSEYLDIQRIDVLCSKLINDIKKKKGPTTVWLSLKYLYNYNNNDNSNDDELNIKDDLHLLMASQDHDNDDDNDDDTRKTRTIKYYTYDKDDIIAMNHFFSSSSTHKVTCCNPKHRDRNPSMHLYHRPSVWISRVKKFNPTKEEIEYLNMQESEATESNVSTFRGSKVLLFIVSAHCYSCNYHVHFLSKSDLRKMLSDHYIKISM</sequence>
<organism evidence="1">
    <name type="scientific">Litopenaeus vannamei majanivirus Nimav-1_LVa</name>
    <dbReference type="NCBI Taxonomy" id="2984273"/>
    <lineage>
        <taxon>Viruses</taxon>
        <taxon>Viruses incertae sedis</taxon>
        <taxon>Naldaviricetes</taxon>
        <taxon>Nimaviridae</taxon>
    </lineage>
</organism>
<name>A0A9C7BYU0_9VIRU</name>
<proteinExistence type="predicted"/>
<reference evidence="1" key="1">
    <citation type="submission" date="2022-10" db="EMBL/GenBank/DDBJ databases">
        <title>Genome sequences of endogenous nimaviruses in decapod crustaceans.</title>
        <authorList>
            <person name="Kawato S."/>
            <person name="Nozaki R."/>
            <person name="Kondo H."/>
            <person name="Hirono I."/>
        </authorList>
    </citation>
    <scope>NUCLEOTIDE SEQUENCE</scope>
    <source>
        <strain evidence="1">Lva-Nima_1</strain>
    </source>
</reference>